<name>A0A367ZQZ2_9BACT</name>
<dbReference type="InterPro" id="IPR011055">
    <property type="entry name" value="Dup_hybrid_motif"/>
</dbReference>
<evidence type="ECO:0000313" key="3">
    <source>
        <dbReference type="EMBL" id="RCK80548.1"/>
    </source>
</evidence>
<comment type="caution">
    <text evidence="3">The sequence shown here is derived from an EMBL/GenBank/DDBJ whole genome shotgun (WGS) entry which is preliminary data.</text>
</comment>
<sequence>MGQEIARSDNTGQWTTGPHLHMGIKRNGQYINPRTVLKLP</sequence>
<evidence type="ECO:0000256" key="1">
    <source>
        <dbReference type="SAM" id="MobiDB-lite"/>
    </source>
</evidence>
<proteinExistence type="predicted"/>
<dbReference type="Proteomes" id="UP000252355">
    <property type="component" value="Unassembled WGS sequence"/>
</dbReference>
<dbReference type="InterPro" id="IPR016047">
    <property type="entry name" value="M23ase_b-sheet_dom"/>
</dbReference>
<dbReference type="EMBL" id="QOQW01000006">
    <property type="protein sequence ID" value="RCK80548.1"/>
    <property type="molecule type" value="Genomic_DNA"/>
</dbReference>
<protein>
    <recommendedName>
        <fullName evidence="2">M23ase beta-sheet core domain-containing protein</fullName>
    </recommendedName>
</protein>
<gene>
    <name evidence="3" type="ORF">OZSIB_3294</name>
</gene>
<dbReference type="SUPFAM" id="SSF51261">
    <property type="entry name" value="Duplicated hybrid motif"/>
    <property type="match status" value="1"/>
</dbReference>
<feature type="region of interest" description="Disordered" evidence="1">
    <location>
        <begin position="1"/>
        <end position="40"/>
    </location>
</feature>
<reference evidence="3 4" key="1">
    <citation type="submission" date="2018-05" db="EMBL/GenBank/DDBJ databases">
        <title>A metagenomic window into the 2 km-deep terrestrial subsurface aquifer revealed taxonomically and functionally diverse microbial community comprising novel uncultured bacterial lineages.</title>
        <authorList>
            <person name="Kadnikov V.V."/>
            <person name="Mardanov A.V."/>
            <person name="Beletsky A.V."/>
            <person name="Banks D."/>
            <person name="Pimenov N.V."/>
            <person name="Frank Y.A."/>
            <person name="Karnachuk O.V."/>
            <person name="Ravin N.V."/>
        </authorList>
    </citation>
    <scope>NUCLEOTIDE SEQUENCE [LARGE SCALE GENOMIC DNA]</scope>
    <source>
        <strain evidence="3">BY5</strain>
    </source>
</reference>
<evidence type="ECO:0000313" key="4">
    <source>
        <dbReference type="Proteomes" id="UP000252355"/>
    </source>
</evidence>
<feature type="domain" description="M23ase beta-sheet core" evidence="2">
    <location>
        <begin position="2"/>
        <end position="33"/>
    </location>
</feature>
<evidence type="ECO:0000259" key="2">
    <source>
        <dbReference type="Pfam" id="PF01551"/>
    </source>
</evidence>
<accession>A0A367ZQZ2</accession>
<dbReference type="Pfam" id="PF01551">
    <property type="entry name" value="Peptidase_M23"/>
    <property type="match status" value="1"/>
</dbReference>
<dbReference type="AlphaFoldDB" id="A0A367ZQZ2"/>
<organism evidence="3 4">
    <name type="scientific">Candidatus Ozemobacter sibiricus</name>
    <dbReference type="NCBI Taxonomy" id="2268124"/>
    <lineage>
        <taxon>Bacteria</taxon>
        <taxon>Candidatus Ozemobacteria</taxon>
        <taxon>Candidatus Ozemobacterales</taxon>
        <taxon>Candidatus Ozemobacteraceae</taxon>
        <taxon>Candidatus Ozemobacter</taxon>
    </lineage>
</organism>
<dbReference type="Gene3D" id="2.70.70.10">
    <property type="entry name" value="Glucose Permease (Domain IIA)"/>
    <property type="match status" value="1"/>
</dbReference>